<dbReference type="GO" id="GO:0008967">
    <property type="term" value="F:phosphoglycolate phosphatase activity"/>
    <property type="evidence" value="ECO:0007669"/>
    <property type="project" value="TreeGrafter"/>
</dbReference>
<dbReference type="GO" id="GO:0006281">
    <property type="term" value="P:DNA repair"/>
    <property type="evidence" value="ECO:0007669"/>
    <property type="project" value="TreeGrafter"/>
</dbReference>
<dbReference type="Pfam" id="PF13419">
    <property type="entry name" value="HAD_2"/>
    <property type="match status" value="1"/>
</dbReference>
<proteinExistence type="predicted"/>
<accession>A0A402A788</accession>
<comment type="caution">
    <text evidence="1">The sequence shown here is derived from an EMBL/GenBank/DDBJ whole genome shotgun (WGS) entry which is preliminary data.</text>
</comment>
<dbReference type="InterPro" id="IPR036412">
    <property type="entry name" value="HAD-like_sf"/>
</dbReference>
<dbReference type="InterPro" id="IPR041492">
    <property type="entry name" value="HAD_2"/>
</dbReference>
<name>A0A402A788_9CHLR</name>
<dbReference type="Gene3D" id="1.10.150.240">
    <property type="entry name" value="Putative phosphatase, domain 2"/>
    <property type="match status" value="1"/>
</dbReference>
<dbReference type="SUPFAM" id="SSF56784">
    <property type="entry name" value="HAD-like"/>
    <property type="match status" value="1"/>
</dbReference>
<dbReference type="FunFam" id="3.40.50.1000:FF:000022">
    <property type="entry name" value="Phosphoglycolate phosphatase"/>
    <property type="match status" value="1"/>
</dbReference>
<organism evidence="1 2">
    <name type="scientific">Tengunoibacter tsumagoiensis</name>
    <dbReference type="NCBI Taxonomy" id="2014871"/>
    <lineage>
        <taxon>Bacteria</taxon>
        <taxon>Bacillati</taxon>
        <taxon>Chloroflexota</taxon>
        <taxon>Ktedonobacteria</taxon>
        <taxon>Ktedonobacterales</taxon>
        <taxon>Dictyobacteraceae</taxon>
        <taxon>Tengunoibacter</taxon>
    </lineage>
</organism>
<dbReference type="NCBIfam" id="TIGR01662">
    <property type="entry name" value="HAD-SF-IIIA"/>
    <property type="match status" value="1"/>
</dbReference>
<dbReference type="SFLD" id="SFLDS00003">
    <property type="entry name" value="Haloacid_Dehalogenase"/>
    <property type="match status" value="1"/>
</dbReference>
<dbReference type="NCBIfam" id="TIGR01509">
    <property type="entry name" value="HAD-SF-IA-v3"/>
    <property type="match status" value="1"/>
</dbReference>
<dbReference type="GO" id="GO:0005829">
    <property type="term" value="C:cytosol"/>
    <property type="evidence" value="ECO:0007669"/>
    <property type="project" value="TreeGrafter"/>
</dbReference>
<dbReference type="PRINTS" id="PR00413">
    <property type="entry name" value="HADHALOGNASE"/>
</dbReference>
<dbReference type="InterPro" id="IPR023198">
    <property type="entry name" value="PGP-like_dom2"/>
</dbReference>
<evidence type="ECO:0000313" key="1">
    <source>
        <dbReference type="EMBL" id="GCE14968.1"/>
    </source>
</evidence>
<dbReference type="InterPro" id="IPR023214">
    <property type="entry name" value="HAD_sf"/>
</dbReference>
<dbReference type="AlphaFoldDB" id="A0A402A788"/>
<dbReference type="OrthoDB" id="9792518at2"/>
<keyword evidence="2" id="KW-1185">Reference proteome</keyword>
<dbReference type="PANTHER" id="PTHR43434:SF1">
    <property type="entry name" value="PHOSPHOGLYCOLATE PHOSPHATASE"/>
    <property type="match status" value="1"/>
</dbReference>
<dbReference type="RefSeq" id="WP_126582492.1">
    <property type="nucleotide sequence ID" value="NZ_BIFR01000002.1"/>
</dbReference>
<dbReference type="SFLD" id="SFLDG01135">
    <property type="entry name" value="C1.5.6:_HAD__Beta-PGM__Phospha"/>
    <property type="match status" value="1"/>
</dbReference>
<protein>
    <submittedName>
        <fullName evidence="1">Pyrophosphatase PpaX</fullName>
    </submittedName>
</protein>
<dbReference type="SFLD" id="SFLDG01129">
    <property type="entry name" value="C1.5:_HAD__Beta-PGM__Phosphata"/>
    <property type="match status" value="1"/>
</dbReference>
<dbReference type="Proteomes" id="UP000287352">
    <property type="component" value="Unassembled WGS sequence"/>
</dbReference>
<gene>
    <name evidence="1" type="primary">ppaX</name>
    <name evidence="1" type="ORF">KTT_48270</name>
</gene>
<sequence length="211" mass="23961">MKAILFDLDGTLINSEWLAKESYNYGVRQVVQRDLSPLEIQHIAGKPISVFLTNFPGQETEILTTIFYYYEQHLEKIRPYDQIHDMLQELSSAGLKMGIVTSQLRIFAEKVLANTDLKSYFQTIISAEDCQEHKPHPLPLLHAAQHLDIHVNDCVYIGDQLTDIEAAHAAGMKSGAALWGEGNREILVQLSPTFVFTDPKTLFQELNLSYR</sequence>
<dbReference type="PANTHER" id="PTHR43434">
    <property type="entry name" value="PHOSPHOGLYCOLATE PHOSPHATASE"/>
    <property type="match status" value="1"/>
</dbReference>
<dbReference type="NCBIfam" id="TIGR01549">
    <property type="entry name" value="HAD-SF-IA-v1"/>
    <property type="match status" value="1"/>
</dbReference>
<evidence type="ECO:0000313" key="2">
    <source>
        <dbReference type="Proteomes" id="UP000287352"/>
    </source>
</evidence>
<reference evidence="2" key="1">
    <citation type="submission" date="2018-12" db="EMBL/GenBank/DDBJ databases">
        <title>Tengunoibacter tsumagoiensis gen. nov., sp. nov., Dictyobacter kobayashii sp. nov., D. alpinus sp. nov., and D. joshuensis sp. nov. and description of Dictyobacteraceae fam. nov. within the order Ktedonobacterales isolated from Tengu-no-mugimeshi.</title>
        <authorList>
            <person name="Wang C.M."/>
            <person name="Zheng Y."/>
            <person name="Sakai Y."/>
            <person name="Toyoda A."/>
            <person name="Minakuchi Y."/>
            <person name="Abe K."/>
            <person name="Yokota A."/>
            <person name="Yabe S."/>
        </authorList>
    </citation>
    <scope>NUCLEOTIDE SEQUENCE [LARGE SCALE GENOMIC DNA]</scope>
    <source>
        <strain evidence="2">Uno3</strain>
    </source>
</reference>
<dbReference type="InterPro" id="IPR006549">
    <property type="entry name" value="HAD-SF_hydro_IIIA"/>
</dbReference>
<dbReference type="Gene3D" id="3.40.50.1000">
    <property type="entry name" value="HAD superfamily/HAD-like"/>
    <property type="match status" value="1"/>
</dbReference>
<dbReference type="InterPro" id="IPR050155">
    <property type="entry name" value="HAD-like_hydrolase_sf"/>
</dbReference>
<dbReference type="EMBL" id="BIFR01000002">
    <property type="protein sequence ID" value="GCE14968.1"/>
    <property type="molecule type" value="Genomic_DNA"/>
</dbReference>
<dbReference type="InterPro" id="IPR006439">
    <property type="entry name" value="HAD-SF_hydro_IA"/>
</dbReference>